<sequence length="137" mass="15931">MENNEVYELDDVTVDRLVSEAFNIIQESIQIDLENGNITEKDINEFNQAVENDSIYQGIIRPPMYSWSDMDDTLEDILNDELEAYNYAEVYIARPAENENEIEHVFAVVLLKINNTDDEQKFACLKWNPEGYAEMLV</sequence>
<dbReference type="EMBL" id="FOXF01000005">
    <property type="protein sequence ID" value="SFP10778.1"/>
    <property type="molecule type" value="Genomic_DNA"/>
</dbReference>
<evidence type="ECO:0000313" key="2">
    <source>
        <dbReference type="Proteomes" id="UP000243745"/>
    </source>
</evidence>
<protein>
    <recommendedName>
        <fullName evidence="3">DUF2004 domain-containing protein</fullName>
    </recommendedName>
</protein>
<dbReference type="OrthoDB" id="10007589at2"/>
<dbReference type="RefSeq" id="WP_031579681.1">
    <property type="nucleotide sequence ID" value="NZ_FOXF01000005.1"/>
</dbReference>
<reference evidence="1 2" key="1">
    <citation type="submission" date="2016-10" db="EMBL/GenBank/DDBJ databases">
        <authorList>
            <person name="Varghese N."/>
            <person name="Submissions S."/>
        </authorList>
    </citation>
    <scope>NUCLEOTIDE SEQUENCE [LARGE SCALE GENOMIC DNA]</scope>
    <source>
        <strain evidence="1 2">DSM 1361</strain>
    </source>
</reference>
<dbReference type="AlphaFoldDB" id="A0A662ZEX6"/>
<evidence type="ECO:0000313" key="1">
    <source>
        <dbReference type="EMBL" id="SFP10778.1"/>
    </source>
</evidence>
<accession>A0A662ZEX6</accession>
<proteinExistence type="predicted"/>
<name>A0A662ZEX6_9GAMM</name>
<keyword evidence="2" id="KW-1185">Reference proteome</keyword>
<organism evidence="1 2">
    <name type="scientific">Ruminobacter amylophilus</name>
    <dbReference type="NCBI Taxonomy" id="867"/>
    <lineage>
        <taxon>Bacteria</taxon>
        <taxon>Pseudomonadati</taxon>
        <taxon>Pseudomonadota</taxon>
        <taxon>Gammaproteobacteria</taxon>
        <taxon>Aeromonadales</taxon>
        <taxon>Succinivibrionaceae</taxon>
        <taxon>Ruminobacter</taxon>
    </lineage>
</organism>
<evidence type="ECO:0008006" key="3">
    <source>
        <dbReference type="Google" id="ProtNLM"/>
    </source>
</evidence>
<gene>
    <name evidence="1" type="ORF">SAMN02910344_00445</name>
</gene>
<dbReference type="Proteomes" id="UP000243745">
    <property type="component" value="Unassembled WGS sequence"/>
</dbReference>